<evidence type="ECO:0000313" key="1">
    <source>
        <dbReference type="EMBL" id="KAF5395600.1"/>
    </source>
</evidence>
<reference evidence="1" key="1">
    <citation type="submission" date="2019-05" db="EMBL/GenBank/DDBJ databases">
        <title>Annotation for the trematode Paragonimus heterotremus.</title>
        <authorList>
            <person name="Choi Y.-J."/>
        </authorList>
    </citation>
    <scope>NUCLEOTIDE SEQUENCE</scope>
    <source>
        <strain evidence="1">LC</strain>
    </source>
</reference>
<keyword evidence="2" id="KW-1185">Reference proteome</keyword>
<sequence>MLLNAVISLETFIVLSPIHRCPRPHLQFGGPNRCYALFGGTSAMDIQQNRAHREQHSAAGIRRFHAHNFGMASRPNALSFEGVRKTLYGSRIQWYQHQTNLEIVEIDSNPNTSPSFRLCEAGEPSLNDVMRTSLFTTLYLL</sequence>
<proteinExistence type="predicted"/>
<name>A0A8J4ST08_9TREM</name>
<organism evidence="1 2">
    <name type="scientific">Paragonimus heterotremus</name>
    <dbReference type="NCBI Taxonomy" id="100268"/>
    <lineage>
        <taxon>Eukaryota</taxon>
        <taxon>Metazoa</taxon>
        <taxon>Spiralia</taxon>
        <taxon>Lophotrochozoa</taxon>
        <taxon>Platyhelminthes</taxon>
        <taxon>Trematoda</taxon>
        <taxon>Digenea</taxon>
        <taxon>Plagiorchiida</taxon>
        <taxon>Troglotremata</taxon>
        <taxon>Troglotrematidae</taxon>
        <taxon>Paragonimus</taxon>
    </lineage>
</organism>
<dbReference type="EMBL" id="LUCH01011361">
    <property type="protein sequence ID" value="KAF5395600.1"/>
    <property type="molecule type" value="Genomic_DNA"/>
</dbReference>
<gene>
    <name evidence="1" type="ORF">PHET_11931</name>
</gene>
<dbReference type="AlphaFoldDB" id="A0A8J4ST08"/>
<protein>
    <submittedName>
        <fullName evidence="1">Uncharacterized protein</fullName>
    </submittedName>
</protein>
<dbReference type="Proteomes" id="UP000748531">
    <property type="component" value="Unassembled WGS sequence"/>
</dbReference>
<comment type="caution">
    <text evidence="1">The sequence shown here is derived from an EMBL/GenBank/DDBJ whole genome shotgun (WGS) entry which is preliminary data.</text>
</comment>
<evidence type="ECO:0000313" key="2">
    <source>
        <dbReference type="Proteomes" id="UP000748531"/>
    </source>
</evidence>
<accession>A0A8J4ST08</accession>